<sequence>MDDADALVAAIAEAGDCLEEIDEEIEGTNRLAFVFKTPDGERLDDDAFFQRACEHERVRERIADFLW</sequence>
<dbReference type="RefSeq" id="WP_004060482.1">
    <property type="nucleotide sequence ID" value="NC_017942.1"/>
</dbReference>
<gene>
    <name evidence="1" type="ORF">C439_16603</name>
</gene>
<proteinExistence type="predicted"/>
<comment type="caution">
    <text evidence="1">The sequence shown here is derived from an EMBL/GenBank/DDBJ whole genome shotgun (WGS) entry which is preliminary data.</text>
</comment>
<dbReference type="GeneID" id="54852607"/>
<dbReference type="AlphaFoldDB" id="M0ILE8"/>
<protein>
    <submittedName>
        <fullName evidence="1">Uncharacterized protein</fullName>
    </submittedName>
</protein>
<evidence type="ECO:0000313" key="1">
    <source>
        <dbReference type="EMBL" id="ELZ97555.1"/>
    </source>
</evidence>
<name>M0ILE8_HALMT</name>
<dbReference type="EMBL" id="AOLO01000014">
    <property type="protein sequence ID" value="ELZ97555.1"/>
    <property type="molecule type" value="Genomic_DNA"/>
</dbReference>
<evidence type="ECO:0000313" key="2">
    <source>
        <dbReference type="Proteomes" id="UP000011603"/>
    </source>
</evidence>
<organism evidence="1 2">
    <name type="scientific">Haloferax mediterranei (strain ATCC 33500 / DSM 1411 / JCM 8866 / NBRC 14739 / NCIMB 2177 / R-4)</name>
    <name type="common">Halobacterium mediterranei</name>
    <dbReference type="NCBI Taxonomy" id="523841"/>
    <lineage>
        <taxon>Archaea</taxon>
        <taxon>Methanobacteriati</taxon>
        <taxon>Methanobacteriota</taxon>
        <taxon>Stenosarchaea group</taxon>
        <taxon>Halobacteria</taxon>
        <taxon>Halobacteriales</taxon>
        <taxon>Haloferacaceae</taxon>
        <taxon>Haloferax</taxon>
    </lineage>
</organism>
<dbReference type="PATRIC" id="fig|523841.21.peg.3346"/>
<accession>M0ILE8</accession>
<reference evidence="1 2" key="1">
    <citation type="journal article" date="2014" name="PLoS Genet.">
        <title>Phylogenetically driven sequencing of extremely halophilic archaea reveals strategies for static and dynamic osmo-response.</title>
        <authorList>
            <person name="Becker E.A."/>
            <person name="Seitzer P.M."/>
            <person name="Tritt A."/>
            <person name="Larsen D."/>
            <person name="Krusor M."/>
            <person name="Yao A.I."/>
            <person name="Wu D."/>
            <person name="Madern D."/>
            <person name="Eisen J.A."/>
            <person name="Darling A.E."/>
            <person name="Facciotti M.T."/>
        </authorList>
    </citation>
    <scope>NUCLEOTIDE SEQUENCE [LARGE SCALE GENOMIC DNA]</scope>
    <source>
        <strain evidence="2">ATCC 33500 / DSM 1411 / JCM 8866 / NBRC 14739 / NCIMB 2177 / R-4</strain>
    </source>
</reference>
<keyword evidence="2" id="KW-1185">Reference proteome</keyword>
<dbReference type="Proteomes" id="UP000011603">
    <property type="component" value="Unassembled WGS sequence"/>
</dbReference>